<keyword evidence="5" id="KW-1185">Reference proteome</keyword>
<comment type="function">
    <text evidence="2 3">Prevents the cell division inhibition by proteins MinC and MinD at internal division sites while permitting inhibition at polar sites. This ensures cell division at the proper site by restricting the formation of a division septum at the midpoint of the long axis of the cell.</text>
</comment>
<dbReference type="OrthoDB" id="9796578at2"/>
<evidence type="ECO:0000313" key="4">
    <source>
        <dbReference type="EMBL" id="GAP14872.1"/>
    </source>
</evidence>
<name>A0A0S7BKI8_9CHLR</name>
<dbReference type="GO" id="GO:0032955">
    <property type="term" value="P:regulation of division septum assembly"/>
    <property type="evidence" value="ECO:0007669"/>
    <property type="project" value="InterPro"/>
</dbReference>
<evidence type="ECO:0000256" key="3">
    <source>
        <dbReference type="HAMAP-Rule" id="MF_00262"/>
    </source>
</evidence>
<dbReference type="GO" id="GO:0051301">
    <property type="term" value="P:cell division"/>
    <property type="evidence" value="ECO:0007669"/>
    <property type="project" value="UniProtKB-KW"/>
</dbReference>
<dbReference type="Pfam" id="PF03776">
    <property type="entry name" value="MinE"/>
    <property type="match status" value="1"/>
</dbReference>
<keyword evidence="3 4" id="KW-0132">Cell division</keyword>
<dbReference type="InterPro" id="IPR005527">
    <property type="entry name" value="MinE"/>
</dbReference>
<organism evidence="4">
    <name type="scientific">Longilinea arvoryzae</name>
    <dbReference type="NCBI Taxonomy" id="360412"/>
    <lineage>
        <taxon>Bacteria</taxon>
        <taxon>Bacillati</taxon>
        <taxon>Chloroflexota</taxon>
        <taxon>Anaerolineae</taxon>
        <taxon>Anaerolineales</taxon>
        <taxon>Anaerolineaceae</taxon>
        <taxon>Longilinea</taxon>
    </lineage>
</organism>
<dbReference type="EMBL" id="DF967972">
    <property type="protein sequence ID" value="GAP14872.1"/>
    <property type="molecule type" value="Genomic_DNA"/>
</dbReference>
<dbReference type="Gene3D" id="3.30.1070.10">
    <property type="entry name" value="Cell division topological specificity factor MinE"/>
    <property type="match status" value="1"/>
</dbReference>
<protein>
    <recommendedName>
        <fullName evidence="3">Cell division topological specificity factor</fullName>
    </recommendedName>
</protein>
<dbReference type="RefSeq" id="WP_075074096.1">
    <property type="nucleotide sequence ID" value="NZ_DF967972.1"/>
</dbReference>
<sequence>MADWLDWLASKKNVKSADTAKDRLKLVLINDRTDLTPAELESLKNELLVVISRYIEIDPQAVRIDMMQEGRQQRLLADIPIRAASRKTR</sequence>
<gene>
    <name evidence="3" type="primary">minE</name>
    <name evidence="4" type="ORF">LARV_02650</name>
</gene>
<evidence type="ECO:0000256" key="2">
    <source>
        <dbReference type="ARBA" id="ARBA00025265"/>
    </source>
</evidence>
<dbReference type="STRING" id="360412.LARV_02650"/>
<reference evidence="4" key="1">
    <citation type="submission" date="2015-07" db="EMBL/GenBank/DDBJ databases">
        <title>Draft Genome Sequences of Anaerolinea thermolimosa IMO-1, Bellilinea caldifistulae GOMI-1, Leptolinea tardivitalis YMTK-2, Levilinea saccharolytica KIBI-1,Longilinea arvoryzae KOME-1, Previously Described as Members of the Anaerolineaceae (Chloroflexi).</title>
        <authorList>
            <person name="Sekiguchi Y."/>
            <person name="Ohashi A."/>
            <person name="Matsuura N."/>
            <person name="Tourlousse M.D."/>
        </authorList>
    </citation>
    <scope>NUCLEOTIDE SEQUENCE [LARGE SCALE GENOMIC DNA]</scope>
    <source>
        <strain evidence="4">KOME-1</strain>
    </source>
</reference>
<dbReference type="Proteomes" id="UP000055060">
    <property type="component" value="Unassembled WGS sequence"/>
</dbReference>
<keyword evidence="3" id="KW-0131">Cell cycle</keyword>
<evidence type="ECO:0000256" key="1">
    <source>
        <dbReference type="ARBA" id="ARBA00008168"/>
    </source>
</evidence>
<dbReference type="SUPFAM" id="SSF55229">
    <property type="entry name" value="Cell division protein MinE topological specificity domain"/>
    <property type="match status" value="1"/>
</dbReference>
<dbReference type="InterPro" id="IPR036707">
    <property type="entry name" value="MinE_sf"/>
</dbReference>
<dbReference type="AlphaFoldDB" id="A0A0S7BKI8"/>
<evidence type="ECO:0000313" key="5">
    <source>
        <dbReference type="Proteomes" id="UP000055060"/>
    </source>
</evidence>
<dbReference type="HAMAP" id="MF_00262">
    <property type="entry name" value="MinE"/>
    <property type="match status" value="1"/>
</dbReference>
<comment type="similarity">
    <text evidence="1 3">Belongs to the MinE family.</text>
</comment>
<dbReference type="NCBIfam" id="TIGR01215">
    <property type="entry name" value="minE"/>
    <property type="match status" value="1"/>
</dbReference>
<proteinExistence type="inferred from homology"/>
<accession>A0A0S7BKI8</accession>